<keyword evidence="1" id="KW-0472">Membrane</keyword>
<feature type="domain" description="Transposase IS4-like" evidence="2">
    <location>
        <begin position="2"/>
        <end position="127"/>
    </location>
</feature>
<keyword evidence="4" id="KW-1185">Reference proteome</keyword>
<dbReference type="InterPro" id="IPR002559">
    <property type="entry name" value="Transposase_11"/>
</dbReference>
<evidence type="ECO:0000259" key="2">
    <source>
        <dbReference type="Pfam" id="PF01609"/>
    </source>
</evidence>
<dbReference type="Proteomes" id="UP000661435">
    <property type="component" value="Unassembled WGS sequence"/>
</dbReference>
<dbReference type="GO" id="GO:0003677">
    <property type="term" value="F:DNA binding"/>
    <property type="evidence" value="ECO:0007669"/>
    <property type="project" value="InterPro"/>
</dbReference>
<name>A0A8J6JIK3_9FIRM</name>
<organism evidence="3 4">
    <name type="scientific">Lawsonibacter hominis</name>
    <dbReference type="NCBI Taxonomy" id="2763053"/>
    <lineage>
        <taxon>Bacteria</taxon>
        <taxon>Bacillati</taxon>
        <taxon>Bacillota</taxon>
        <taxon>Clostridia</taxon>
        <taxon>Eubacteriales</taxon>
        <taxon>Oscillospiraceae</taxon>
        <taxon>Lawsonibacter</taxon>
    </lineage>
</organism>
<proteinExistence type="predicted"/>
<keyword evidence="1" id="KW-0812">Transmembrane</keyword>
<sequence length="130" mass="15034">MTTKVHAVTDGLGNPLRFLLSSGNRNDICVAQALLEPFDLNGKLILADKGYDSDKFVRWLEERGGIVVIPSRIIAKHPRKTDWHTYKERHLVENLFLKLKNNRRFATRYEKKALYFHAVVCLACILVWLL</sequence>
<dbReference type="GO" id="GO:0006313">
    <property type="term" value="P:DNA transposition"/>
    <property type="evidence" value="ECO:0007669"/>
    <property type="project" value="InterPro"/>
</dbReference>
<dbReference type="RefSeq" id="WP_186909093.1">
    <property type="nucleotide sequence ID" value="NZ_JACOPP010000084.1"/>
</dbReference>
<dbReference type="NCBIfam" id="NF033580">
    <property type="entry name" value="transpos_IS5_3"/>
    <property type="match status" value="1"/>
</dbReference>
<dbReference type="EMBL" id="JACOPP010000084">
    <property type="protein sequence ID" value="MBC5735359.1"/>
    <property type="molecule type" value="Genomic_DNA"/>
</dbReference>
<gene>
    <name evidence="3" type="ORF">H8S57_16870</name>
</gene>
<feature type="transmembrane region" description="Helical" evidence="1">
    <location>
        <begin position="113"/>
        <end position="129"/>
    </location>
</feature>
<dbReference type="PANTHER" id="PTHR30007">
    <property type="entry name" value="PHP DOMAIN PROTEIN"/>
    <property type="match status" value="1"/>
</dbReference>
<evidence type="ECO:0000256" key="1">
    <source>
        <dbReference type="SAM" id="Phobius"/>
    </source>
</evidence>
<protein>
    <submittedName>
        <fullName evidence="3">IS5 family transposase</fullName>
    </submittedName>
</protein>
<evidence type="ECO:0000313" key="3">
    <source>
        <dbReference type="EMBL" id="MBC5735359.1"/>
    </source>
</evidence>
<dbReference type="PANTHER" id="PTHR30007:SF1">
    <property type="entry name" value="BLR1914 PROTEIN"/>
    <property type="match status" value="1"/>
</dbReference>
<dbReference type="Pfam" id="PF01609">
    <property type="entry name" value="DDE_Tnp_1"/>
    <property type="match status" value="1"/>
</dbReference>
<dbReference type="GO" id="GO:0004803">
    <property type="term" value="F:transposase activity"/>
    <property type="evidence" value="ECO:0007669"/>
    <property type="project" value="InterPro"/>
</dbReference>
<comment type="caution">
    <text evidence="3">The sequence shown here is derived from an EMBL/GenBank/DDBJ whole genome shotgun (WGS) entry which is preliminary data.</text>
</comment>
<evidence type="ECO:0000313" key="4">
    <source>
        <dbReference type="Proteomes" id="UP000661435"/>
    </source>
</evidence>
<dbReference type="AlphaFoldDB" id="A0A8J6JIK3"/>
<keyword evidence="1" id="KW-1133">Transmembrane helix</keyword>
<accession>A0A8J6JIK3</accession>
<reference evidence="3" key="1">
    <citation type="submission" date="2020-08" db="EMBL/GenBank/DDBJ databases">
        <title>Genome public.</title>
        <authorList>
            <person name="Liu C."/>
            <person name="Sun Q."/>
        </authorList>
    </citation>
    <scope>NUCLEOTIDE SEQUENCE</scope>
    <source>
        <strain evidence="3">NSJ-51</strain>
    </source>
</reference>